<evidence type="ECO:0000256" key="1">
    <source>
        <dbReference type="ARBA" id="ARBA00004167"/>
    </source>
</evidence>
<dbReference type="PANTHER" id="PTHR36985:SF1">
    <property type="entry name" value="TRANSLOCATION AND ASSEMBLY MODULE SUBUNIT TAMB"/>
    <property type="match status" value="1"/>
</dbReference>
<comment type="subcellular location">
    <subcellularLocation>
        <location evidence="1">Membrane</location>
        <topology evidence="1">Single-pass membrane protein</topology>
    </subcellularLocation>
</comment>
<sequence>MKQMYRKKRIAVGLLFSPFVLFLLFVVSLYIPPVQEFLRERAINYISEASGGMEINIRRIDLRFPFNFLACDVEVVQSSDTITLDRMNVRVRILSLLHGKIEIQGATLQGGNIHAFNPVAGMYLEGEVGRFYVRDNEIDLANETAFFSKAELSNAHLRLVLSDEFFAPLPKDTSVVAPDWHWLLRSFKLKNVSFDIQIPKDSFQLATCIKTLTVNDAEADLSRQLYRLQKCKAELSCVNYDVGQKKKPDGFDPLHVTLQNMKIELDSLMNQKEEVHAIVRDFSMDENSGLQVVSMKGNLYADSSKIDVSSFILSTLHSQIELEAQIPLNTDEAKTPLATCLKAYVGKKDVMYFAADLPLSFKGSYPDHPLMIQVNAMGDLNAIQISHFSAELVEKFSLTGSGELRNVANDAIRSGNMDLRLNATNLAFLTGLVSDSLFTVPENMVVEMKATVNASQYGIALRMAGDGLVNLTAEYNTDTEEYRAGLQTEDLPIGQFLPVNPLCTLTASFTAKGRKIDFTSPDAWALLHVSVMDIRYGQFQFSGINLDGDLKNTVLTARLTSDNSLLRMTSDATYHLADSYDNMRVNVDMKQMELYKMGIVSHPLKSPVAFTLEAEALRDSVKVSLVAGDMDFRFRARNTMKQLIEKSFEMVDVLRNQIKDKKLDHKEIRRVLPSAGLIVRAGKNNPFNQFLESNNISYKRLTVGFVANPSLGMNGRLSIEALKIDTLRLDTLFLVIRQDTARLSIRGGITNNKYNPHWAFKSSITGEIRSNDAELMLDYENEKGEKGILLGVNARPSTRNGVRLTFIPEEPIVAFRKFHFNEHNRVSIRNDFHVIADVEMLDKDNTGIRIHSLRDTTSQQNLDIEIRKIHLEEFSNLPYFPQLTGEFSAEGNYKQKPDFKQISLEATLKNLTYEKQLIGDMSLGLVWLPDDMGKHYVQSFLSYQGSEVLTAEGAFYGSEEKSYIDAKVEWEHFPLHIINVFIPGGFA</sequence>
<dbReference type="GO" id="GO:0016020">
    <property type="term" value="C:membrane"/>
    <property type="evidence" value="ECO:0007669"/>
    <property type="project" value="UniProtKB-SubCell"/>
</dbReference>
<keyword evidence="2 5" id="KW-0812">Transmembrane</keyword>
<evidence type="ECO:0000256" key="3">
    <source>
        <dbReference type="ARBA" id="ARBA00022989"/>
    </source>
</evidence>
<keyword evidence="3 5" id="KW-1133">Transmembrane helix</keyword>
<accession>A0A5J4QXR4</accession>
<dbReference type="PANTHER" id="PTHR36985">
    <property type="entry name" value="TRANSLOCATION AND ASSEMBLY MODULE SUBUNIT TAMB"/>
    <property type="match status" value="1"/>
</dbReference>
<evidence type="ECO:0000313" key="6">
    <source>
        <dbReference type="EMBL" id="KAA6325864.1"/>
    </source>
</evidence>
<evidence type="ECO:0000256" key="4">
    <source>
        <dbReference type="ARBA" id="ARBA00023136"/>
    </source>
</evidence>
<protein>
    <recommendedName>
        <fullName evidence="7">AsmA domain-containing protein</fullName>
    </recommendedName>
</protein>
<name>A0A5J4QXR4_9ZZZZ</name>
<organism evidence="6">
    <name type="scientific">termite gut metagenome</name>
    <dbReference type="NCBI Taxonomy" id="433724"/>
    <lineage>
        <taxon>unclassified sequences</taxon>
        <taxon>metagenomes</taxon>
        <taxon>organismal metagenomes</taxon>
    </lineage>
</organism>
<gene>
    <name evidence="6" type="ORF">EZS27_024965</name>
</gene>
<evidence type="ECO:0000256" key="5">
    <source>
        <dbReference type="SAM" id="Phobius"/>
    </source>
</evidence>
<comment type="caution">
    <text evidence="6">The sequence shown here is derived from an EMBL/GenBank/DDBJ whole genome shotgun (WGS) entry which is preliminary data.</text>
</comment>
<evidence type="ECO:0008006" key="7">
    <source>
        <dbReference type="Google" id="ProtNLM"/>
    </source>
</evidence>
<feature type="transmembrane region" description="Helical" evidence="5">
    <location>
        <begin position="12"/>
        <end position="31"/>
    </location>
</feature>
<dbReference type="EMBL" id="SNRY01002276">
    <property type="protein sequence ID" value="KAA6325864.1"/>
    <property type="molecule type" value="Genomic_DNA"/>
</dbReference>
<dbReference type="AlphaFoldDB" id="A0A5J4QXR4"/>
<proteinExistence type="predicted"/>
<keyword evidence="4 5" id="KW-0472">Membrane</keyword>
<reference evidence="6" key="1">
    <citation type="submission" date="2019-03" db="EMBL/GenBank/DDBJ databases">
        <title>Single cell metagenomics reveals metabolic interactions within the superorganism composed of flagellate Streblomastix strix and complex community of Bacteroidetes bacteria on its surface.</title>
        <authorList>
            <person name="Treitli S.C."/>
            <person name="Kolisko M."/>
            <person name="Husnik F."/>
            <person name="Keeling P."/>
            <person name="Hampl V."/>
        </authorList>
    </citation>
    <scope>NUCLEOTIDE SEQUENCE</scope>
    <source>
        <strain evidence="6">STM</strain>
    </source>
</reference>
<evidence type="ECO:0000256" key="2">
    <source>
        <dbReference type="ARBA" id="ARBA00022692"/>
    </source>
</evidence>